<organism evidence="1 2">
    <name type="scientific">Acinetobacter pittii</name>
    <name type="common">Acinetobacter genomosp. 3</name>
    <dbReference type="NCBI Taxonomy" id="48296"/>
    <lineage>
        <taxon>Bacteria</taxon>
        <taxon>Pseudomonadati</taxon>
        <taxon>Pseudomonadota</taxon>
        <taxon>Gammaproteobacteria</taxon>
        <taxon>Moraxellales</taxon>
        <taxon>Moraxellaceae</taxon>
        <taxon>Acinetobacter</taxon>
        <taxon>Acinetobacter calcoaceticus/baumannii complex</taxon>
    </lineage>
</organism>
<dbReference type="RefSeq" id="WP_227602349.1">
    <property type="nucleotide sequence ID" value="NZ_CP015145.1"/>
</dbReference>
<sequence length="122" mass="13572">MMGKSNNYIRSIIFSILLILTGCGKKYMITPDVLPTAHVSQEYRQLIQISGGKVVDKEAELTTDIPDDLGITVKPENDLSKYNIIEIKGKPKYKGTFSIKIWAGFHGGGSSVIEKTYTFKVE</sequence>
<evidence type="ECO:0000313" key="2">
    <source>
        <dbReference type="Proteomes" id="UP000076152"/>
    </source>
</evidence>
<protein>
    <recommendedName>
        <fullName evidence="3">Lipoprotein</fullName>
    </recommendedName>
</protein>
<dbReference type="Proteomes" id="UP000076152">
    <property type="component" value="Chromosome"/>
</dbReference>
<gene>
    <name evidence="1" type="ORF">IEC338SC_1552</name>
</gene>
<accession>A0AB33BD83</accession>
<reference evidence="1 2" key="1">
    <citation type="submission" date="2016-04" db="EMBL/GenBank/DDBJ databases">
        <title>Complete genome sequencing of OXA-72 bearing Acinetobacter pittii strain IEC338SC.</title>
        <authorList>
            <person name="Brasiliense D.M."/>
            <person name="Lima K.V."/>
            <person name="Souza C.O."/>
            <person name="Dutra L.G."/>
            <person name="Mamizuka E.M."/>
            <person name="Perez-Chaparro P.J."/>
            <person name="McCulloch J.A."/>
        </authorList>
    </citation>
    <scope>NUCLEOTIDE SEQUENCE [LARGE SCALE GENOMIC DNA]</scope>
    <source>
        <strain evidence="1 2">IEC338SC</strain>
    </source>
</reference>
<dbReference type="PROSITE" id="PS51257">
    <property type="entry name" value="PROKAR_LIPOPROTEIN"/>
    <property type="match status" value="1"/>
</dbReference>
<dbReference type="AlphaFoldDB" id="A0AB33BD83"/>
<dbReference type="EMBL" id="CP015145">
    <property type="protein sequence ID" value="AMX18692.1"/>
    <property type="molecule type" value="Genomic_DNA"/>
</dbReference>
<proteinExistence type="predicted"/>
<name>A0AB33BD83_ACIPI</name>
<evidence type="ECO:0000313" key="1">
    <source>
        <dbReference type="EMBL" id="AMX18692.1"/>
    </source>
</evidence>
<evidence type="ECO:0008006" key="3">
    <source>
        <dbReference type="Google" id="ProtNLM"/>
    </source>
</evidence>